<sequence length="440" mass="46290">MRRSLILTVAAAVTMVLLAMLVPMAVLLRSYALEDRISRAALEVQATETVVSGHDEGAVATYLATINRNPDVQTTVLYPPDDLHPDGEAIGPAPGEDHDVVEARLTGQASVRDVDGGAEILVPVSLGPSSAGPEATPVILVQVRAPGLESDIVRAWLMLLLLGVVLLVGALVLADRLGRSFVQPIRRLAAYAGALGERRRPEPVAPSGPAEVRELASAMNRLVVRIEDLLERERAGVADLSHRLRTPMTALRLRVDGLADAEGRTRLSGDLDELQATVDQVVREARRSEREGVVPMVDAVAVVAERARFWAPLADDQGRAFDVRVEVTGPRPVPISEQDLQALVDVLLDNVFTHTPEDAAVTVTLAPRPGGGLSLTVDDAGPGFPDDVDVSGRGESGAGSTGLGLAIVDRTATDSGGGLSWEPAPAGGARVVVELGPAVR</sequence>
<dbReference type="Pfam" id="PF00672">
    <property type="entry name" value="HAMP"/>
    <property type="match status" value="1"/>
</dbReference>
<evidence type="ECO:0000256" key="8">
    <source>
        <dbReference type="ARBA" id="ARBA00022741"/>
    </source>
</evidence>
<keyword evidence="12" id="KW-0902">Two-component regulatory system</keyword>
<dbReference type="PANTHER" id="PTHR44936:SF9">
    <property type="entry name" value="SENSOR PROTEIN CREC"/>
    <property type="match status" value="1"/>
</dbReference>
<keyword evidence="13" id="KW-0175">Coiled coil</keyword>
<dbReference type="GO" id="GO:0005886">
    <property type="term" value="C:plasma membrane"/>
    <property type="evidence" value="ECO:0007669"/>
    <property type="project" value="UniProtKB-SubCell"/>
</dbReference>
<dbReference type="InterPro" id="IPR036097">
    <property type="entry name" value="HisK_dim/P_sf"/>
</dbReference>
<feature type="domain" description="HAMP" evidence="16">
    <location>
        <begin position="179"/>
        <end position="231"/>
    </location>
</feature>
<dbReference type="RefSeq" id="WP_183594894.1">
    <property type="nucleotide sequence ID" value="NZ_JACHWR010000004.1"/>
</dbReference>
<evidence type="ECO:0000256" key="3">
    <source>
        <dbReference type="ARBA" id="ARBA00012438"/>
    </source>
</evidence>
<evidence type="ECO:0000256" key="7">
    <source>
        <dbReference type="ARBA" id="ARBA00022692"/>
    </source>
</evidence>
<dbReference type="SMART" id="SM00304">
    <property type="entry name" value="HAMP"/>
    <property type="match status" value="1"/>
</dbReference>
<evidence type="ECO:0000256" key="1">
    <source>
        <dbReference type="ARBA" id="ARBA00000085"/>
    </source>
</evidence>
<dbReference type="AlphaFoldDB" id="A0A7W4W026"/>
<organism evidence="17 18">
    <name type="scientific">Nocardioides soli</name>
    <dbReference type="NCBI Taxonomy" id="1036020"/>
    <lineage>
        <taxon>Bacteria</taxon>
        <taxon>Bacillati</taxon>
        <taxon>Actinomycetota</taxon>
        <taxon>Actinomycetes</taxon>
        <taxon>Propionibacteriales</taxon>
        <taxon>Nocardioidaceae</taxon>
        <taxon>Nocardioides</taxon>
    </lineage>
</organism>
<keyword evidence="7 14" id="KW-0812">Transmembrane</keyword>
<accession>A0A7W4W026</accession>
<dbReference type="Gene3D" id="3.30.565.10">
    <property type="entry name" value="Histidine kinase-like ATPase, C-terminal domain"/>
    <property type="match status" value="1"/>
</dbReference>
<keyword evidence="11 14" id="KW-1133">Transmembrane helix</keyword>
<dbReference type="GO" id="GO:0005524">
    <property type="term" value="F:ATP binding"/>
    <property type="evidence" value="ECO:0007669"/>
    <property type="project" value="UniProtKB-KW"/>
</dbReference>
<dbReference type="GO" id="GO:0000155">
    <property type="term" value="F:phosphorelay sensor kinase activity"/>
    <property type="evidence" value="ECO:0007669"/>
    <property type="project" value="InterPro"/>
</dbReference>
<dbReference type="PROSITE" id="PS50109">
    <property type="entry name" value="HIS_KIN"/>
    <property type="match status" value="1"/>
</dbReference>
<evidence type="ECO:0000256" key="10">
    <source>
        <dbReference type="ARBA" id="ARBA00022840"/>
    </source>
</evidence>
<gene>
    <name evidence="17" type="ORF">FHU40_004728</name>
</gene>
<dbReference type="EC" id="2.7.13.3" evidence="3"/>
<keyword evidence="14" id="KW-0472">Membrane</keyword>
<keyword evidence="9 17" id="KW-0418">Kinase</keyword>
<feature type="coiled-coil region" evidence="13">
    <location>
        <begin position="264"/>
        <end position="291"/>
    </location>
</feature>
<evidence type="ECO:0000256" key="12">
    <source>
        <dbReference type="ARBA" id="ARBA00023012"/>
    </source>
</evidence>
<evidence type="ECO:0000259" key="15">
    <source>
        <dbReference type="PROSITE" id="PS50109"/>
    </source>
</evidence>
<keyword evidence="10" id="KW-0067">ATP-binding</keyword>
<proteinExistence type="predicted"/>
<evidence type="ECO:0000313" key="17">
    <source>
        <dbReference type="EMBL" id="MBB3044875.1"/>
    </source>
</evidence>
<keyword evidence="5" id="KW-0597">Phosphoprotein</keyword>
<dbReference type="PROSITE" id="PS50885">
    <property type="entry name" value="HAMP"/>
    <property type="match status" value="1"/>
</dbReference>
<dbReference type="Proteomes" id="UP000589626">
    <property type="component" value="Unassembled WGS sequence"/>
</dbReference>
<dbReference type="SUPFAM" id="SSF47384">
    <property type="entry name" value="Homodimeric domain of signal transducing histidine kinase"/>
    <property type="match status" value="1"/>
</dbReference>
<evidence type="ECO:0000256" key="13">
    <source>
        <dbReference type="SAM" id="Coils"/>
    </source>
</evidence>
<dbReference type="SMART" id="SM00387">
    <property type="entry name" value="HATPase_c"/>
    <property type="match status" value="1"/>
</dbReference>
<evidence type="ECO:0000256" key="5">
    <source>
        <dbReference type="ARBA" id="ARBA00022553"/>
    </source>
</evidence>
<dbReference type="PANTHER" id="PTHR44936">
    <property type="entry name" value="SENSOR PROTEIN CREC"/>
    <property type="match status" value="1"/>
</dbReference>
<comment type="subcellular location">
    <subcellularLocation>
        <location evidence="2">Cell membrane</location>
        <topology evidence="2">Multi-pass membrane protein</topology>
    </subcellularLocation>
</comment>
<dbReference type="SUPFAM" id="SSF55874">
    <property type="entry name" value="ATPase domain of HSP90 chaperone/DNA topoisomerase II/histidine kinase"/>
    <property type="match status" value="1"/>
</dbReference>
<evidence type="ECO:0000259" key="16">
    <source>
        <dbReference type="PROSITE" id="PS50885"/>
    </source>
</evidence>
<keyword evidence="18" id="KW-1185">Reference proteome</keyword>
<evidence type="ECO:0000256" key="6">
    <source>
        <dbReference type="ARBA" id="ARBA00022679"/>
    </source>
</evidence>
<reference evidence="17 18" key="1">
    <citation type="submission" date="2020-08" db="EMBL/GenBank/DDBJ databases">
        <title>Sequencing the genomes of 1000 actinobacteria strains.</title>
        <authorList>
            <person name="Klenk H.-P."/>
        </authorList>
    </citation>
    <scope>NUCLEOTIDE SEQUENCE [LARGE SCALE GENOMIC DNA]</scope>
    <source>
        <strain evidence="17 18">DSM 105498</strain>
    </source>
</reference>
<evidence type="ECO:0000256" key="9">
    <source>
        <dbReference type="ARBA" id="ARBA00022777"/>
    </source>
</evidence>
<dbReference type="EMBL" id="JACHWR010000004">
    <property type="protein sequence ID" value="MBB3044875.1"/>
    <property type="molecule type" value="Genomic_DNA"/>
</dbReference>
<keyword evidence="4" id="KW-1003">Cell membrane</keyword>
<protein>
    <recommendedName>
        <fullName evidence="3">histidine kinase</fullName>
        <ecNumber evidence="3">2.7.13.3</ecNumber>
    </recommendedName>
</protein>
<dbReference type="InterPro" id="IPR003661">
    <property type="entry name" value="HisK_dim/P_dom"/>
</dbReference>
<dbReference type="InterPro" id="IPR036890">
    <property type="entry name" value="HATPase_C_sf"/>
</dbReference>
<dbReference type="InterPro" id="IPR003660">
    <property type="entry name" value="HAMP_dom"/>
</dbReference>
<evidence type="ECO:0000313" key="18">
    <source>
        <dbReference type="Proteomes" id="UP000589626"/>
    </source>
</evidence>
<comment type="catalytic activity">
    <reaction evidence="1">
        <text>ATP + protein L-histidine = ADP + protein N-phospho-L-histidine.</text>
        <dbReference type="EC" id="2.7.13.3"/>
    </reaction>
</comment>
<feature type="domain" description="Histidine kinase" evidence="15">
    <location>
        <begin position="239"/>
        <end position="439"/>
    </location>
</feature>
<feature type="transmembrane region" description="Helical" evidence="14">
    <location>
        <begin position="155"/>
        <end position="174"/>
    </location>
</feature>
<comment type="caution">
    <text evidence="17">The sequence shown here is derived from an EMBL/GenBank/DDBJ whole genome shotgun (WGS) entry which is preliminary data.</text>
</comment>
<dbReference type="InterPro" id="IPR003594">
    <property type="entry name" value="HATPase_dom"/>
</dbReference>
<evidence type="ECO:0000256" key="14">
    <source>
        <dbReference type="SAM" id="Phobius"/>
    </source>
</evidence>
<evidence type="ECO:0000256" key="11">
    <source>
        <dbReference type="ARBA" id="ARBA00022989"/>
    </source>
</evidence>
<evidence type="ECO:0000256" key="4">
    <source>
        <dbReference type="ARBA" id="ARBA00022475"/>
    </source>
</evidence>
<dbReference type="CDD" id="cd06225">
    <property type="entry name" value="HAMP"/>
    <property type="match status" value="1"/>
</dbReference>
<dbReference type="CDD" id="cd00082">
    <property type="entry name" value="HisKA"/>
    <property type="match status" value="1"/>
</dbReference>
<evidence type="ECO:0000256" key="2">
    <source>
        <dbReference type="ARBA" id="ARBA00004651"/>
    </source>
</evidence>
<dbReference type="InterPro" id="IPR050980">
    <property type="entry name" value="2C_sensor_his_kinase"/>
</dbReference>
<keyword evidence="8" id="KW-0547">Nucleotide-binding</keyword>
<dbReference type="Gene3D" id="1.10.287.130">
    <property type="match status" value="1"/>
</dbReference>
<dbReference type="InterPro" id="IPR005467">
    <property type="entry name" value="His_kinase_dom"/>
</dbReference>
<name>A0A7W4W026_9ACTN</name>
<keyword evidence="6" id="KW-0808">Transferase</keyword>
<dbReference type="Pfam" id="PF02518">
    <property type="entry name" value="HATPase_c"/>
    <property type="match status" value="1"/>
</dbReference>